<reference evidence="2" key="2">
    <citation type="submission" date="2018-05" db="EMBL/GenBank/DDBJ databases">
        <title>OgluRS3 (Oryza glumaepatula Reference Sequence Version 3).</title>
        <authorList>
            <person name="Zhang J."/>
            <person name="Kudrna D."/>
            <person name="Lee S."/>
            <person name="Talag J."/>
            <person name="Welchert J."/>
            <person name="Wing R.A."/>
        </authorList>
    </citation>
    <scope>NUCLEOTIDE SEQUENCE [LARGE SCALE GENOMIC DNA]</scope>
</reference>
<keyword evidence="1" id="KW-1133">Transmembrane helix</keyword>
<sequence length="75" mass="8471">MATMTRRLRAMKAATSRAAAASRGIYGGMIVGLFVQTLILVYVTFRTDWNREVREAKKRLNKWGDIAKPLLANED</sequence>
<accession>A0A0D9Z9R0</accession>
<keyword evidence="1" id="KW-0812">Transmembrane</keyword>
<dbReference type="Gramene" id="OGLUM03G24480.4">
    <property type="protein sequence ID" value="OGLUM03G24480.4"/>
    <property type="gene ID" value="OGLUM03G24480"/>
</dbReference>
<proteinExistence type="predicted"/>
<dbReference type="EnsemblPlants" id="OGLUM03G24480.4">
    <property type="protein sequence ID" value="OGLUM03G24480.4"/>
    <property type="gene ID" value="OGLUM03G24480"/>
</dbReference>
<feature type="transmembrane region" description="Helical" evidence="1">
    <location>
        <begin position="21"/>
        <end position="45"/>
    </location>
</feature>
<evidence type="ECO:0000313" key="3">
    <source>
        <dbReference type="Proteomes" id="UP000026961"/>
    </source>
</evidence>
<keyword evidence="3" id="KW-1185">Reference proteome</keyword>
<evidence type="ECO:0000313" key="2">
    <source>
        <dbReference type="EnsemblPlants" id="OGLUM03G24480.4"/>
    </source>
</evidence>
<evidence type="ECO:0000256" key="1">
    <source>
        <dbReference type="SAM" id="Phobius"/>
    </source>
</evidence>
<protein>
    <submittedName>
        <fullName evidence="2">Protein DETOXIFICATION</fullName>
    </submittedName>
</protein>
<name>A0A0D9Z9R0_9ORYZ</name>
<organism evidence="2">
    <name type="scientific">Oryza glumipatula</name>
    <dbReference type="NCBI Taxonomy" id="40148"/>
    <lineage>
        <taxon>Eukaryota</taxon>
        <taxon>Viridiplantae</taxon>
        <taxon>Streptophyta</taxon>
        <taxon>Embryophyta</taxon>
        <taxon>Tracheophyta</taxon>
        <taxon>Spermatophyta</taxon>
        <taxon>Magnoliopsida</taxon>
        <taxon>Liliopsida</taxon>
        <taxon>Poales</taxon>
        <taxon>Poaceae</taxon>
        <taxon>BOP clade</taxon>
        <taxon>Oryzoideae</taxon>
        <taxon>Oryzeae</taxon>
        <taxon>Oryzinae</taxon>
        <taxon>Oryza</taxon>
    </lineage>
</organism>
<reference evidence="2" key="1">
    <citation type="submission" date="2015-04" db="UniProtKB">
        <authorList>
            <consortium name="EnsemblPlants"/>
        </authorList>
    </citation>
    <scope>IDENTIFICATION</scope>
</reference>
<dbReference type="HOGENOM" id="CLU_2675098_0_0_1"/>
<dbReference type="AlphaFoldDB" id="A0A0D9Z9R0"/>
<dbReference type="Proteomes" id="UP000026961">
    <property type="component" value="Chromosome 3"/>
</dbReference>
<keyword evidence="1" id="KW-0472">Membrane</keyword>